<sequence length="190" mass="21341">MSWQDNGLFALLGPLRHYLDGMTSDASWGQMSTEDMRTHNAVEFMSMEPLLCELSPESDDTEFDGAQLNLLSQWISAANRSFESGKRSEIDFTRGLALFESLREKSVDAEAEGLPSCSTSSIPAAKRNHHVVKSLARASEQLHRALVHHSQCCRGHTARIHLNGFNFEDENQVSHFFLFLSSDSNFESCR</sequence>
<keyword evidence="2" id="KW-1185">Reference proteome</keyword>
<organism evidence="1 2">
    <name type="scientific">Colletotrichum plurivorum</name>
    <dbReference type="NCBI Taxonomy" id="2175906"/>
    <lineage>
        <taxon>Eukaryota</taxon>
        <taxon>Fungi</taxon>
        <taxon>Dikarya</taxon>
        <taxon>Ascomycota</taxon>
        <taxon>Pezizomycotina</taxon>
        <taxon>Sordariomycetes</taxon>
        <taxon>Hypocreomycetidae</taxon>
        <taxon>Glomerellales</taxon>
        <taxon>Glomerellaceae</taxon>
        <taxon>Colletotrichum</taxon>
        <taxon>Colletotrichum orchidearum species complex</taxon>
    </lineage>
</organism>
<evidence type="ECO:0000313" key="2">
    <source>
        <dbReference type="Proteomes" id="UP000654918"/>
    </source>
</evidence>
<gene>
    <name evidence="1" type="ORF">CPLU01_09951</name>
</gene>
<dbReference type="Proteomes" id="UP000654918">
    <property type="component" value="Unassembled WGS sequence"/>
</dbReference>
<dbReference type="GO" id="GO:0006508">
    <property type="term" value="P:proteolysis"/>
    <property type="evidence" value="ECO:0007669"/>
    <property type="project" value="UniProtKB-KW"/>
</dbReference>
<comment type="caution">
    <text evidence="1">The sequence shown here is derived from an EMBL/GenBank/DDBJ whole genome shotgun (WGS) entry which is preliminary data.</text>
</comment>
<proteinExistence type="predicted"/>
<keyword evidence="1" id="KW-0378">Hydrolase</keyword>
<name>A0A8H6K6S1_9PEZI</name>
<keyword evidence="1" id="KW-0645">Protease</keyword>
<dbReference type="EMBL" id="WIGO01000163">
    <property type="protein sequence ID" value="KAF6825959.1"/>
    <property type="molecule type" value="Genomic_DNA"/>
</dbReference>
<accession>A0A8H6K6S1</accession>
<reference evidence="1" key="1">
    <citation type="journal article" date="2020" name="Phytopathology">
        <title>Genome Sequence Resources of Colletotrichum truncatum, C. plurivorum, C. musicola, and C. sojae: Four Species Pathogenic to Soybean (Glycine max).</title>
        <authorList>
            <person name="Rogerio F."/>
            <person name="Boufleur T.R."/>
            <person name="Ciampi-Guillardi M."/>
            <person name="Sukno S.A."/>
            <person name="Thon M.R."/>
            <person name="Massola Junior N.S."/>
            <person name="Baroncelli R."/>
        </authorList>
    </citation>
    <scope>NUCLEOTIDE SEQUENCE</scope>
    <source>
        <strain evidence="1">LFN00145</strain>
    </source>
</reference>
<dbReference type="AlphaFoldDB" id="A0A8H6K6S1"/>
<protein>
    <submittedName>
        <fullName evidence="1">Extracellular alkaline serine protease</fullName>
    </submittedName>
</protein>
<evidence type="ECO:0000313" key="1">
    <source>
        <dbReference type="EMBL" id="KAF6825959.1"/>
    </source>
</evidence>
<dbReference type="GO" id="GO:0008233">
    <property type="term" value="F:peptidase activity"/>
    <property type="evidence" value="ECO:0007669"/>
    <property type="project" value="UniProtKB-KW"/>
</dbReference>